<evidence type="ECO:0000313" key="1">
    <source>
        <dbReference type="EMBL" id="TNM60253.1"/>
    </source>
</evidence>
<reference evidence="1 2" key="1">
    <citation type="submission" date="2019-06" db="EMBL/GenBank/DDBJ databases">
        <title>The draft genome of Rhizobium smilacinae PTYR-5.</title>
        <authorList>
            <person name="Liu L."/>
            <person name="Li L."/>
            <person name="Zhang X."/>
        </authorList>
    </citation>
    <scope>NUCLEOTIDE SEQUENCE [LARGE SCALE GENOMIC DNA]</scope>
    <source>
        <strain evidence="1 2">PTYR-5</strain>
    </source>
</reference>
<name>A0A5C4X9U8_9HYPH</name>
<proteinExistence type="predicted"/>
<sequence>MLRRTRDRRSSQEVKEINCKDEAKPLEGALRQGTAYLQATSISRLKHDHAGRHQAWRCFVKVQQLIVEAGG</sequence>
<dbReference type="RefSeq" id="WP_139679153.1">
    <property type="nucleotide sequence ID" value="NZ_VDMN01000009.1"/>
</dbReference>
<evidence type="ECO:0000313" key="2">
    <source>
        <dbReference type="Proteomes" id="UP000311605"/>
    </source>
</evidence>
<dbReference type="Proteomes" id="UP000311605">
    <property type="component" value="Unassembled WGS sequence"/>
</dbReference>
<gene>
    <name evidence="1" type="ORF">FHP24_25950</name>
</gene>
<dbReference type="EMBL" id="VDMN01000009">
    <property type="protein sequence ID" value="TNM60253.1"/>
    <property type="molecule type" value="Genomic_DNA"/>
</dbReference>
<dbReference type="AlphaFoldDB" id="A0A5C4X9U8"/>
<comment type="caution">
    <text evidence="1">The sequence shown here is derived from an EMBL/GenBank/DDBJ whole genome shotgun (WGS) entry which is preliminary data.</text>
</comment>
<organism evidence="1 2">
    <name type="scientific">Aliirhizobium smilacinae</name>
    <dbReference type="NCBI Taxonomy" id="1395944"/>
    <lineage>
        <taxon>Bacteria</taxon>
        <taxon>Pseudomonadati</taxon>
        <taxon>Pseudomonadota</taxon>
        <taxon>Alphaproteobacteria</taxon>
        <taxon>Hyphomicrobiales</taxon>
        <taxon>Rhizobiaceae</taxon>
        <taxon>Aliirhizobium</taxon>
    </lineage>
</organism>
<accession>A0A5C4X9U8</accession>
<protein>
    <submittedName>
        <fullName evidence="1">Uncharacterized protein</fullName>
    </submittedName>
</protein>
<keyword evidence="2" id="KW-1185">Reference proteome</keyword>